<evidence type="ECO:0000259" key="8">
    <source>
        <dbReference type="Pfam" id="PF16363"/>
    </source>
</evidence>
<dbReference type="KEGG" id="wna:KA717_00655"/>
<dbReference type="SUPFAM" id="SSF51735">
    <property type="entry name" value="NAD(P)-binding Rossmann-fold domains"/>
    <property type="match status" value="1"/>
</dbReference>
<evidence type="ECO:0000256" key="4">
    <source>
        <dbReference type="ARBA" id="ARBA00011989"/>
    </source>
</evidence>
<reference evidence="9" key="1">
    <citation type="submission" date="2021-04" db="EMBL/GenBank/DDBJ databases">
        <title>Genome sequence of Woronichinia naegeliana from Washington state freshwater lake bloom.</title>
        <authorList>
            <person name="Dreher T.W."/>
        </authorList>
    </citation>
    <scope>NUCLEOTIDE SEQUENCE</scope>
    <source>
        <strain evidence="9">WA131</strain>
    </source>
</reference>
<evidence type="ECO:0000256" key="3">
    <source>
        <dbReference type="ARBA" id="ARBA00009263"/>
    </source>
</evidence>
<keyword evidence="7" id="KW-0521">NADP</keyword>
<comment type="cofactor">
    <cofactor evidence="2 7">
        <name>NADP(+)</name>
        <dbReference type="ChEBI" id="CHEBI:58349"/>
    </cofactor>
</comment>
<evidence type="ECO:0000256" key="5">
    <source>
        <dbReference type="ARBA" id="ARBA00023239"/>
    </source>
</evidence>
<feature type="domain" description="NAD(P)-binding" evidence="8">
    <location>
        <begin position="7"/>
        <end position="313"/>
    </location>
</feature>
<dbReference type="FunFam" id="3.40.50.720:FF:000924">
    <property type="entry name" value="GDP-mannose 4,6 dehydratase"/>
    <property type="match status" value="1"/>
</dbReference>
<dbReference type="EMBL" id="CP073041">
    <property type="protein sequence ID" value="UXE61554.1"/>
    <property type="molecule type" value="Genomic_DNA"/>
</dbReference>
<dbReference type="EC" id="4.2.1.47" evidence="4 7"/>
<dbReference type="PANTHER" id="PTHR43715:SF1">
    <property type="entry name" value="GDP-MANNOSE 4,6 DEHYDRATASE"/>
    <property type="match status" value="1"/>
</dbReference>
<comment type="function">
    <text evidence="6 7">Catalyzes the conversion of GDP-D-mannose to GDP-4-dehydro-6-deoxy-D-mannose.</text>
</comment>
<dbReference type="InterPro" id="IPR006368">
    <property type="entry name" value="GDP_Man_deHydtase"/>
</dbReference>
<sequence>MITKKALICGISGQDGAYLAQLLLSKGYQVYGTSRDAQMSSFRNLNYLGIREQIKLESMSLNDFRSVIQVITKSDPDEIYNLAGQTSVGLSFEQPVETLESIGTGTLNLLEAIRFLGKPIKFYNAGSSECFGNIGNLAADEQTPFRPRSPYGVAKATAFWEVANYREAYNLFACSGILFNHESPLRPNRFVTQKIVQAVCRISQGKQQQLSLGNLKIQRDWGWAPEYVEAMYLMLQQETPEDFVIATGVTSRLEDFVDQAFTAVGLNWRDYVLTDSSLLRPSDLSINWGNPQKAKEKLGWQAKWMMPDVVKAMMSHAQLSLN</sequence>
<dbReference type="InterPro" id="IPR036291">
    <property type="entry name" value="NAD(P)-bd_dom_sf"/>
</dbReference>
<protein>
    <recommendedName>
        <fullName evidence="4 7">GDP-mannose 4,6-dehydratase</fullName>
        <ecNumber evidence="4 7">4.2.1.47</ecNumber>
    </recommendedName>
    <alternativeName>
        <fullName evidence="7">GDP-D-mannose dehydratase</fullName>
    </alternativeName>
</protein>
<evidence type="ECO:0000256" key="1">
    <source>
        <dbReference type="ARBA" id="ARBA00000188"/>
    </source>
</evidence>
<dbReference type="Gene3D" id="3.90.25.10">
    <property type="entry name" value="UDP-galactose 4-epimerase, domain 1"/>
    <property type="match status" value="1"/>
</dbReference>
<dbReference type="AlphaFoldDB" id="A0A977PWC8"/>
<evidence type="ECO:0000256" key="2">
    <source>
        <dbReference type="ARBA" id="ARBA00001937"/>
    </source>
</evidence>
<dbReference type="Gene3D" id="3.40.50.720">
    <property type="entry name" value="NAD(P)-binding Rossmann-like Domain"/>
    <property type="match status" value="1"/>
</dbReference>
<gene>
    <name evidence="7" type="primary">gmd</name>
    <name evidence="9" type="ORF">KA717_00655</name>
</gene>
<dbReference type="HAMAP" id="MF_00955">
    <property type="entry name" value="GDP_Man_dehydratase"/>
    <property type="match status" value="1"/>
</dbReference>
<keyword evidence="5 7" id="KW-0456">Lyase</keyword>
<dbReference type="PANTHER" id="PTHR43715">
    <property type="entry name" value="GDP-MANNOSE 4,6-DEHYDRATASE"/>
    <property type="match status" value="1"/>
</dbReference>
<dbReference type="Pfam" id="PF16363">
    <property type="entry name" value="GDP_Man_Dehyd"/>
    <property type="match status" value="1"/>
</dbReference>
<organism evidence="9">
    <name type="scientific">Woronichinia naegeliana WA131</name>
    <dbReference type="NCBI Taxonomy" id="2824559"/>
    <lineage>
        <taxon>Bacteria</taxon>
        <taxon>Bacillati</taxon>
        <taxon>Cyanobacteriota</taxon>
        <taxon>Cyanophyceae</taxon>
        <taxon>Synechococcales</taxon>
        <taxon>Coelosphaeriaceae</taxon>
        <taxon>Woronichinia</taxon>
    </lineage>
</organism>
<dbReference type="Proteomes" id="UP001065613">
    <property type="component" value="Chromosome"/>
</dbReference>
<dbReference type="InterPro" id="IPR016040">
    <property type="entry name" value="NAD(P)-bd_dom"/>
</dbReference>
<name>A0A977PWC8_9CYAN</name>
<comment type="catalytic activity">
    <reaction evidence="1 7">
        <text>GDP-alpha-D-mannose = GDP-4-dehydro-alpha-D-rhamnose + H2O</text>
        <dbReference type="Rhea" id="RHEA:23820"/>
        <dbReference type="ChEBI" id="CHEBI:15377"/>
        <dbReference type="ChEBI" id="CHEBI:57527"/>
        <dbReference type="ChEBI" id="CHEBI:57964"/>
        <dbReference type="EC" id="4.2.1.47"/>
    </reaction>
</comment>
<dbReference type="GO" id="GO:0042351">
    <property type="term" value="P:'de novo' GDP-L-fucose biosynthetic process"/>
    <property type="evidence" value="ECO:0007669"/>
    <property type="project" value="TreeGrafter"/>
</dbReference>
<comment type="caution">
    <text evidence="7">Lacks conserved residue(s) required for the propagation of feature annotation.</text>
</comment>
<accession>A0A977PWC8</accession>
<comment type="similarity">
    <text evidence="3 7">Belongs to the NAD(P)-dependent epimerase/dehydratase family. GDP-mannose 4,6-dehydratase subfamily.</text>
</comment>
<evidence type="ECO:0000313" key="9">
    <source>
        <dbReference type="EMBL" id="UXE61554.1"/>
    </source>
</evidence>
<dbReference type="CDD" id="cd05260">
    <property type="entry name" value="GDP_MD_SDR_e"/>
    <property type="match status" value="1"/>
</dbReference>
<proteinExistence type="inferred from homology"/>
<dbReference type="GO" id="GO:0070401">
    <property type="term" value="F:NADP+ binding"/>
    <property type="evidence" value="ECO:0007669"/>
    <property type="project" value="UniProtKB-UniRule"/>
</dbReference>
<evidence type="ECO:0000256" key="7">
    <source>
        <dbReference type="HAMAP-Rule" id="MF_00955"/>
    </source>
</evidence>
<evidence type="ECO:0000256" key="6">
    <source>
        <dbReference type="ARBA" id="ARBA00059383"/>
    </source>
</evidence>
<dbReference type="GO" id="GO:0008446">
    <property type="term" value="F:GDP-mannose 4,6-dehydratase activity"/>
    <property type="evidence" value="ECO:0007669"/>
    <property type="project" value="UniProtKB-UniRule"/>
</dbReference>